<reference evidence="3" key="1">
    <citation type="journal article" date="2006" name="PLoS Biol.">
        <title>Macronuclear genome sequence of the ciliate Tetrahymena thermophila, a model eukaryote.</title>
        <authorList>
            <person name="Eisen J.A."/>
            <person name="Coyne R.S."/>
            <person name="Wu M."/>
            <person name="Wu D."/>
            <person name="Thiagarajan M."/>
            <person name="Wortman J.R."/>
            <person name="Badger J.H."/>
            <person name="Ren Q."/>
            <person name="Amedeo P."/>
            <person name="Jones K.M."/>
            <person name="Tallon L.J."/>
            <person name="Delcher A.L."/>
            <person name="Salzberg S.L."/>
            <person name="Silva J.C."/>
            <person name="Haas B.J."/>
            <person name="Majoros W.H."/>
            <person name="Farzad M."/>
            <person name="Carlton J.M."/>
            <person name="Smith R.K. Jr."/>
            <person name="Garg J."/>
            <person name="Pearlman R.E."/>
            <person name="Karrer K.M."/>
            <person name="Sun L."/>
            <person name="Manning G."/>
            <person name="Elde N.C."/>
            <person name="Turkewitz A.P."/>
            <person name="Asai D.J."/>
            <person name="Wilkes D.E."/>
            <person name="Wang Y."/>
            <person name="Cai H."/>
            <person name="Collins K."/>
            <person name="Stewart B.A."/>
            <person name="Lee S.R."/>
            <person name="Wilamowska K."/>
            <person name="Weinberg Z."/>
            <person name="Ruzzo W.L."/>
            <person name="Wloga D."/>
            <person name="Gaertig J."/>
            <person name="Frankel J."/>
            <person name="Tsao C.-C."/>
            <person name="Gorovsky M.A."/>
            <person name="Keeling P.J."/>
            <person name="Waller R.F."/>
            <person name="Patron N.J."/>
            <person name="Cherry J.M."/>
            <person name="Stover N.A."/>
            <person name="Krieger C.J."/>
            <person name="del Toro C."/>
            <person name="Ryder H.F."/>
            <person name="Williamson S.C."/>
            <person name="Barbeau R.A."/>
            <person name="Hamilton E.P."/>
            <person name="Orias E."/>
        </authorList>
    </citation>
    <scope>NUCLEOTIDE SEQUENCE [LARGE SCALE GENOMIC DNA]</scope>
    <source>
        <strain evidence="3">SB210</strain>
    </source>
</reference>
<dbReference type="GeneID" id="7833522"/>
<keyword evidence="1" id="KW-0812">Transmembrane</keyword>
<dbReference type="AlphaFoldDB" id="I7LV18"/>
<dbReference type="KEGG" id="tet:TTHERM_00191490"/>
<dbReference type="CDD" id="cd18773">
    <property type="entry name" value="PDC1_HK_sensor"/>
    <property type="match status" value="1"/>
</dbReference>
<name>I7LV18_TETTS</name>
<feature type="transmembrane region" description="Helical" evidence="1">
    <location>
        <begin position="603"/>
        <end position="625"/>
    </location>
</feature>
<evidence type="ECO:0000313" key="3">
    <source>
        <dbReference type="Proteomes" id="UP000009168"/>
    </source>
</evidence>
<dbReference type="eggNOG" id="ENOG502T1AU">
    <property type="taxonomic scope" value="Eukaryota"/>
</dbReference>
<proteinExistence type="predicted"/>
<protein>
    <submittedName>
        <fullName evidence="2">Anlagen stage induced 1 protein</fullName>
    </submittedName>
</protein>
<keyword evidence="3" id="KW-1185">Reference proteome</keyword>
<evidence type="ECO:0000313" key="2">
    <source>
        <dbReference type="EMBL" id="EAR96481.2"/>
    </source>
</evidence>
<keyword evidence="1" id="KW-0472">Membrane</keyword>
<dbReference type="Proteomes" id="UP000009168">
    <property type="component" value="Unassembled WGS sequence"/>
</dbReference>
<dbReference type="OrthoDB" id="2150145at2759"/>
<evidence type="ECO:0000256" key="1">
    <source>
        <dbReference type="SAM" id="Phobius"/>
    </source>
</evidence>
<sequence length="804" mass="94786">MQDTLDAKNSYLNFTFSESRIKGISNIKNANLLKNNQATSIMELDQTLQAFHKASHGNLKNIIKNAEICALDQYSIQNRQQNFETITLNKNKSQSRVSKTEIRSLNPLSCNESEKTKYFENEQDNLCNLEDEYENESNYHKNNLESQQSSTQLFANIRQTKIFQQMRDYVRTLKKNKIIQKFWFCQINSRWTRQKQLNVSFLMMSICIISILLICWVLLLFFMYRIFDDTYYPNYSESEKNQLIYTLSSLQESLVSLLRRTDHLHQVAISIYQSQQKGPKNPFYDINFDSHILKGKQNYISINQDVSPQFNDTLGFYFQNVDTPITYDFFQWATFIDQRNYTHITPESQKILDDFDILSYFIKNLIANAKFSFSYSYYCGFETDELVVYYPAGLQNALRGKDKVPDFSFHPNQRDWYSQIIKNNLQYTNQTYFTLPYKDQITQQYIMTMSVALRDQDGKFQGVCATDYYLDKFDKYINSIGINEYSIMALIDASNDNGIILTQNSSIINFTPQQFLQFSPSQWTDMKQQILQTFNNNTNSLNSYSYFQDIQGFKVAGSAFKSKNSNDQTFILLVKESTNQFERLYDTIIQRVQDKYIKPNINFIIAFLVISFAHIIYCLIMSYYVTQPYRKIKQISNQITQNLKASNQIGSLDSYLNTLDFKSDRNLYILVKSAKKMVLKIQKASTKKIIENQKYYHAYHYEQNEYFDSQMEWRDEIEQLVDYGLSKNFNSLPTNLEFFNDCESKITELRDNSPFAIVNNKQESLKIKQKILSEDSFCKSVSVPYIDQKFMNHIEQYLPNFQMP</sequence>
<dbReference type="RefSeq" id="XP_001016726.2">
    <property type="nucleotide sequence ID" value="XM_001016726.3"/>
</dbReference>
<dbReference type="Gene3D" id="3.30.450.20">
    <property type="entry name" value="PAS domain"/>
    <property type="match status" value="2"/>
</dbReference>
<accession>I7LV18</accession>
<gene>
    <name evidence="2" type="ORF">TTHERM_00191490</name>
</gene>
<feature type="transmembrane region" description="Helical" evidence="1">
    <location>
        <begin position="199"/>
        <end position="224"/>
    </location>
</feature>
<dbReference type="Pfam" id="PF22673">
    <property type="entry name" value="MCP-like_PDC_1"/>
    <property type="match status" value="1"/>
</dbReference>
<dbReference type="EMBL" id="GG662693">
    <property type="protein sequence ID" value="EAR96481.2"/>
    <property type="molecule type" value="Genomic_DNA"/>
</dbReference>
<keyword evidence="1" id="KW-1133">Transmembrane helix</keyword>
<organism evidence="2 3">
    <name type="scientific">Tetrahymena thermophila (strain SB210)</name>
    <dbReference type="NCBI Taxonomy" id="312017"/>
    <lineage>
        <taxon>Eukaryota</taxon>
        <taxon>Sar</taxon>
        <taxon>Alveolata</taxon>
        <taxon>Ciliophora</taxon>
        <taxon>Intramacronucleata</taxon>
        <taxon>Oligohymenophorea</taxon>
        <taxon>Hymenostomatida</taxon>
        <taxon>Tetrahymenina</taxon>
        <taxon>Tetrahymenidae</taxon>
        <taxon>Tetrahymena</taxon>
    </lineage>
</organism>
<dbReference type="InParanoid" id="I7LV18"/>